<protein>
    <submittedName>
        <fullName evidence="1">Uncharacterized protein (DUF885 family)</fullName>
    </submittedName>
</protein>
<name>A0A3N2DNT2_9GAMM</name>
<dbReference type="OrthoDB" id="9769898at2"/>
<keyword evidence="2" id="KW-1185">Reference proteome</keyword>
<gene>
    <name evidence="1" type="ORF">EDC56_1915</name>
</gene>
<dbReference type="PROSITE" id="PS51257">
    <property type="entry name" value="PROKAR_LIPOPROTEIN"/>
    <property type="match status" value="1"/>
</dbReference>
<organism evidence="1 2">
    <name type="scientific">Sinobacterium caligoides</name>
    <dbReference type="NCBI Taxonomy" id="933926"/>
    <lineage>
        <taxon>Bacteria</taxon>
        <taxon>Pseudomonadati</taxon>
        <taxon>Pseudomonadota</taxon>
        <taxon>Gammaproteobacteria</taxon>
        <taxon>Cellvibrionales</taxon>
        <taxon>Spongiibacteraceae</taxon>
        <taxon>Sinobacterium</taxon>
    </lineage>
</organism>
<comment type="caution">
    <text evidence="1">The sequence shown here is derived from an EMBL/GenBank/DDBJ whole genome shotgun (WGS) entry which is preliminary data.</text>
</comment>
<dbReference type="PANTHER" id="PTHR33361">
    <property type="entry name" value="GLR0591 PROTEIN"/>
    <property type="match status" value="1"/>
</dbReference>
<evidence type="ECO:0000313" key="1">
    <source>
        <dbReference type="EMBL" id="ROS01473.1"/>
    </source>
</evidence>
<sequence length="603" mass="69473">MKSNYPPMIFAIGLVIAGLFSAGCQLLPGQSHSERAAEQLHSLFADYDAAELELDPLAATFRGDNSFNDRLAIDISEEYARSHYELQKKSLAALLAINPAVLSEQDHTSYALFRYKMNMSLREYDEGFVQEEQMLPFSQFFSFPGMIAQLGSGESAQPFDTVKDYDNWRQRADRFPVWVDQAIANMRRGIEVGVVQPRIIVDKMLPQLAPFVAGDVDKSLFYQPIVNMPETFAEADRKRLTVEYRQMITTTLQPTYKKLYEFVRDEYRPNSRESIGYSALPNGDAWYRFLIADYTTTDMTAEQIHQLGKREVKRLFAEMEKVKQQVGFEGDMQAFFHYVRTDPQFYYQTREELLNSYRDLKAVLEPRLEDLFEHIPKAGYEVKPVESFQEKSAAAASYMSPSADGSRPGVFYVNTYDLPSRPNFEREALSLHEAEPGHHFQISIAMEQGELPAFRRWGHYTAYTEGWALYAESLGDELGLYTDPYQYFGSLYLSIWRANRLVVDTGIHHYGWTRQQAIDWMMTYAPVSKTDAVAEVERYIVLPGQALSYMIGAMTIERLRDEAQEALGDKFDIRAFHSQILNDGALPLPMLEHKVRRWVERQR</sequence>
<proteinExistence type="predicted"/>
<dbReference type="Proteomes" id="UP000275394">
    <property type="component" value="Unassembled WGS sequence"/>
</dbReference>
<dbReference type="AlphaFoldDB" id="A0A3N2DNT2"/>
<reference evidence="1 2" key="1">
    <citation type="submission" date="2018-11" db="EMBL/GenBank/DDBJ databases">
        <title>Genomic Encyclopedia of Type Strains, Phase IV (KMG-IV): sequencing the most valuable type-strain genomes for metagenomic binning, comparative biology and taxonomic classification.</title>
        <authorList>
            <person name="Goeker M."/>
        </authorList>
    </citation>
    <scope>NUCLEOTIDE SEQUENCE [LARGE SCALE GENOMIC DNA]</scope>
    <source>
        <strain evidence="1 2">DSM 100316</strain>
    </source>
</reference>
<dbReference type="Pfam" id="PF05960">
    <property type="entry name" value="DUF885"/>
    <property type="match status" value="1"/>
</dbReference>
<dbReference type="RefSeq" id="WP_123712262.1">
    <property type="nucleotide sequence ID" value="NZ_RKHR01000004.1"/>
</dbReference>
<dbReference type="InterPro" id="IPR010281">
    <property type="entry name" value="DUF885"/>
</dbReference>
<evidence type="ECO:0000313" key="2">
    <source>
        <dbReference type="Proteomes" id="UP000275394"/>
    </source>
</evidence>
<accession>A0A3N2DNT2</accession>
<dbReference type="PANTHER" id="PTHR33361:SF16">
    <property type="entry name" value="DUF885 DOMAIN-CONTAINING PROTEIN"/>
    <property type="match status" value="1"/>
</dbReference>
<dbReference type="EMBL" id="RKHR01000004">
    <property type="protein sequence ID" value="ROS01473.1"/>
    <property type="molecule type" value="Genomic_DNA"/>
</dbReference>